<sequence length="567" mass="63203">MGHEPSQSMGWRPRASALFAGHFLVRPFAHVDESFLGYRLRVAFANGLSNPDWLVCIESSLPKTHGVARWCPYCLADPHTYWREDWYTGPAACFDHHCWLTSECSVCRRMLHWKQVRFATCSCGASLHCANVDPFSVEVLNLLGEQTDSNSALLSVVERWNLARFLGALSQFGLQGKPLKKASRQTENVDQLLVTVGAPLIADQSACFELLDRLRAPQASVKNVPLLSEVFPHLLVMLRKQLNEAQRGWMLDVLDKYVTSSSHRGLTVLWERKGTACRANKDLRCLRNTRNPAIANMLEGTSETIPVRQTRTGRKKFAINDEDLQRLQDTQRSLVPLKTAARYAGMSTKRVQALAQSGLIASTGARIDTRSIDRLLSNIVAARIRDVPVIGDPVSIAEALRLYVPVEASVAFFNHLMNGVVRLVAESDKVPALRQIFANRDHLISAVQMPVESCSQISIVEAARRLGVKQEVMYHLINIGLVSARTGKLRRRAARVVNADELKKFSRQFLPLSTVARAMGISARQAPSWAREHGIEIVTGPSVDGGRQYWIRKPVDWDASAGTEPDD</sequence>
<keyword evidence="2" id="KW-1185">Reference proteome</keyword>
<evidence type="ECO:0000313" key="1">
    <source>
        <dbReference type="EMBL" id="AIO67977.1"/>
    </source>
</evidence>
<proteinExistence type="predicted"/>
<dbReference type="AlphaFoldDB" id="A0AAI8FPM5"/>
<protein>
    <submittedName>
        <fullName evidence="1">Helix-turn-helix domain protein</fullName>
    </submittedName>
</protein>
<name>A0AAI8FPM5_9BURK</name>
<gene>
    <name evidence="1" type="ORF">DM82_3245</name>
</gene>
<dbReference type="EMBL" id="CP008726">
    <property type="protein sequence ID" value="AIO67977.1"/>
    <property type="molecule type" value="Genomic_DNA"/>
</dbReference>
<evidence type="ECO:0000313" key="2">
    <source>
        <dbReference type="Proteomes" id="UP000029424"/>
    </source>
</evidence>
<accession>A0AAI8FPM5</accession>
<organism evidence="1 2">
    <name type="scientific">Burkholderia oklahomensis</name>
    <dbReference type="NCBI Taxonomy" id="342113"/>
    <lineage>
        <taxon>Bacteria</taxon>
        <taxon>Pseudomonadati</taxon>
        <taxon>Pseudomonadota</taxon>
        <taxon>Betaproteobacteria</taxon>
        <taxon>Burkholderiales</taxon>
        <taxon>Burkholderiaceae</taxon>
        <taxon>Burkholderia</taxon>
        <taxon>pseudomallei group</taxon>
    </lineage>
</organism>
<reference evidence="1 2" key="1">
    <citation type="submission" date="2014-06" db="EMBL/GenBank/DDBJ databases">
        <authorList>
            <person name="Bishop-Lilly K.A."/>
            <person name="Broomall S.M."/>
            <person name="Chain P.S."/>
            <person name="Chertkov O."/>
            <person name="Coyne S.R."/>
            <person name="Daligault H.E."/>
            <person name="Davenport K.W."/>
            <person name="Erkkila T."/>
            <person name="Frey K.G."/>
            <person name="Gibbons H.S."/>
            <person name="Gu W."/>
            <person name="Jaissle J."/>
            <person name="Johnson S.L."/>
            <person name="Koroleva G.I."/>
            <person name="Ladner J.T."/>
            <person name="Lo C.-C."/>
            <person name="Minogue T.D."/>
            <person name="Munk C."/>
            <person name="Palacios G.F."/>
            <person name="Redden C.L."/>
            <person name="Rosenzweig C.N."/>
            <person name="Scholz M.B."/>
            <person name="Teshima H."/>
            <person name="Xu Y."/>
        </authorList>
    </citation>
    <scope>NUCLEOTIDE SEQUENCE [LARGE SCALE GENOMIC DNA]</scope>
    <source>
        <strain evidence="1 2">EO147</strain>
    </source>
</reference>
<dbReference type="KEGG" id="bok:DM82_3245"/>
<dbReference type="Proteomes" id="UP000029424">
    <property type="component" value="Chromosome 1"/>
</dbReference>